<gene>
    <name evidence="2" type="ORF">ENS56_03220</name>
</gene>
<dbReference type="InterPro" id="IPR036291">
    <property type="entry name" value="NAD(P)-bd_dom_sf"/>
</dbReference>
<comment type="caution">
    <text evidence="2">The sequence shown here is derived from an EMBL/GenBank/DDBJ whole genome shotgun (WGS) entry which is preliminary data.</text>
</comment>
<protein>
    <submittedName>
        <fullName evidence="2">CoA-binding protein</fullName>
    </submittedName>
</protein>
<dbReference type="PANTHER" id="PTHR33303">
    <property type="entry name" value="CYTOPLASMIC PROTEIN-RELATED"/>
    <property type="match status" value="1"/>
</dbReference>
<evidence type="ECO:0000259" key="1">
    <source>
        <dbReference type="SMART" id="SM00881"/>
    </source>
</evidence>
<accession>A0A832DJ46</accession>
<dbReference type="AlphaFoldDB" id="A0A832DJ46"/>
<sequence length="151" mass="16743">MNSKKAIDNFLEQKNIAVIGVSSKGKGFGVAVYSHLKNNGYNVYGVNNNGGKIDNDNLYKSLSEIPHKIDAIVTVIPPTETEKIVREIDSLGINHVWMQQGSESKSALEFCVSKGMNVIAGECIMMFAEPVKSIHSFHRWINKFLGKYPVN</sequence>
<dbReference type="EMBL" id="DSVI01000004">
    <property type="protein sequence ID" value="HGT47024.1"/>
    <property type="molecule type" value="Genomic_DNA"/>
</dbReference>
<dbReference type="Pfam" id="PF13380">
    <property type="entry name" value="CoA_binding_2"/>
    <property type="match status" value="1"/>
</dbReference>
<feature type="domain" description="CoA-binding" evidence="1">
    <location>
        <begin position="10"/>
        <end position="102"/>
    </location>
</feature>
<reference evidence="2" key="1">
    <citation type="journal article" date="2020" name="mSystems">
        <title>Genome- and Community-Level Interaction Insights into Carbon Utilization and Element Cycling Functions of Hydrothermarchaeota in Hydrothermal Sediment.</title>
        <authorList>
            <person name="Zhou Z."/>
            <person name="Liu Y."/>
            <person name="Xu W."/>
            <person name="Pan J."/>
            <person name="Luo Z.H."/>
            <person name="Li M."/>
        </authorList>
    </citation>
    <scope>NUCLEOTIDE SEQUENCE [LARGE SCALE GENOMIC DNA]</scope>
    <source>
        <strain evidence="2">SpSt-500</strain>
    </source>
</reference>
<dbReference type="Gene3D" id="3.40.50.720">
    <property type="entry name" value="NAD(P)-binding Rossmann-like Domain"/>
    <property type="match status" value="1"/>
</dbReference>
<evidence type="ECO:0000313" key="2">
    <source>
        <dbReference type="EMBL" id="HGT47024.1"/>
    </source>
</evidence>
<dbReference type="SMART" id="SM00881">
    <property type="entry name" value="CoA_binding"/>
    <property type="match status" value="1"/>
</dbReference>
<dbReference type="PANTHER" id="PTHR33303:SF2">
    <property type="entry name" value="COA-BINDING DOMAIN-CONTAINING PROTEIN"/>
    <property type="match status" value="1"/>
</dbReference>
<dbReference type="InterPro" id="IPR003781">
    <property type="entry name" value="CoA-bd"/>
</dbReference>
<dbReference type="SUPFAM" id="SSF51735">
    <property type="entry name" value="NAD(P)-binding Rossmann-fold domains"/>
    <property type="match status" value="1"/>
</dbReference>
<name>A0A832DJ46_9BACT</name>
<proteinExistence type="predicted"/>
<organism evidence="2">
    <name type="scientific">Ignavibacterium album</name>
    <dbReference type="NCBI Taxonomy" id="591197"/>
    <lineage>
        <taxon>Bacteria</taxon>
        <taxon>Pseudomonadati</taxon>
        <taxon>Ignavibacteriota</taxon>
        <taxon>Ignavibacteria</taxon>
        <taxon>Ignavibacteriales</taxon>
        <taxon>Ignavibacteriaceae</taxon>
        <taxon>Ignavibacterium</taxon>
    </lineage>
</organism>